<feature type="transmembrane region" description="Helical" evidence="9">
    <location>
        <begin position="272"/>
        <end position="293"/>
    </location>
</feature>
<feature type="transmembrane region" description="Helical" evidence="9">
    <location>
        <begin position="155"/>
        <end position="177"/>
    </location>
</feature>
<evidence type="ECO:0000256" key="3">
    <source>
        <dbReference type="ARBA" id="ARBA00022475"/>
    </source>
</evidence>
<dbReference type="Proteomes" id="UP000245252">
    <property type="component" value="Unassembled WGS sequence"/>
</dbReference>
<comment type="subcellular location">
    <subcellularLocation>
        <location evidence="1">Cell membrane</location>
        <topology evidence="1">Multi-pass membrane protein</topology>
    </subcellularLocation>
</comment>
<evidence type="ECO:0000256" key="1">
    <source>
        <dbReference type="ARBA" id="ARBA00004651"/>
    </source>
</evidence>
<evidence type="ECO:0000256" key="9">
    <source>
        <dbReference type="SAM" id="Phobius"/>
    </source>
</evidence>
<name>A0A2U2DJA6_9HYPH</name>
<evidence type="ECO:0000313" key="10">
    <source>
        <dbReference type="EMBL" id="PWE53384.1"/>
    </source>
</evidence>
<dbReference type="GO" id="GO:0022857">
    <property type="term" value="F:transmembrane transporter activity"/>
    <property type="evidence" value="ECO:0007669"/>
    <property type="project" value="InterPro"/>
</dbReference>
<evidence type="ECO:0000256" key="7">
    <source>
        <dbReference type="ARBA" id="ARBA00023136"/>
    </source>
</evidence>
<evidence type="ECO:0000256" key="8">
    <source>
        <dbReference type="ARBA" id="ARBA00037998"/>
    </source>
</evidence>
<feature type="transmembrane region" description="Helical" evidence="9">
    <location>
        <begin position="206"/>
        <end position="227"/>
    </location>
</feature>
<evidence type="ECO:0000256" key="5">
    <source>
        <dbReference type="ARBA" id="ARBA00022970"/>
    </source>
</evidence>
<reference evidence="10 11" key="1">
    <citation type="submission" date="2018-05" db="EMBL/GenBank/DDBJ databases">
        <title>The draft genome of strain NS-104.</title>
        <authorList>
            <person name="Hang P."/>
            <person name="Jiang J."/>
        </authorList>
    </citation>
    <scope>NUCLEOTIDE SEQUENCE [LARGE SCALE GENOMIC DNA]</scope>
    <source>
        <strain evidence="10 11">NS-104</strain>
    </source>
</reference>
<dbReference type="GO" id="GO:0006865">
    <property type="term" value="P:amino acid transport"/>
    <property type="evidence" value="ECO:0007669"/>
    <property type="project" value="UniProtKB-KW"/>
</dbReference>
<evidence type="ECO:0000256" key="6">
    <source>
        <dbReference type="ARBA" id="ARBA00022989"/>
    </source>
</evidence>
<evidence type="ECO:0000256" key="4">
    <source>
        <dbReference type="ARBA" id="ARBA00022692"/>
    </source>
</evidence>
<organism evidence="10 11">
    <name type="scientific">Metarhizobium album</name>
    <dbReference type="NCBI Taxonomy" id="2182425"/>
    <lineage>
        <taxon>Bacteria</taxon>
        <taxon>Pseudomonadati</taxon>
        <taxon>Pseudomonadota</taxon>
        <taxon>Alphaproteobacteria</taxon>
        <taxon>Hyphomicrobiales</taxon>
        <taxon>Rhizobiaceae</taxon>
        <taxon>Metarhizobium</taxon>
    </lineage>
</organism>
<keyword evidence="2" id="KW-0813">Transport</keyword>
<keyword evidence="7 9" id="KW-0472">Membrane</keyword>
<proteinExistence type="inferred from homology"/>
<keyword evidence="3" id="KW-1003">Cell membrane</keyword>
<feature type="transmembrane region" description="Helical" evidence="9">
    <location>
        <begin position="116"/>
        <end position="135"/>
    </location>
</feature>
<gene>
    <name evidence="10" type="ORF">DEM27_25875</name>
</gene>
<dbReference type="GO" id="GO:0005886">
    <property type="term" value="C:plasma membrane"/>
    <property type="evidence" value="ECO:0007669"/>
    <property type="project" value="UniProtKB-SubCell"/>
</dbReference>
<feature type="transmembrane region" description="Helical" evidence="9">
    <location>
        <begin position="28"/>
        <end position="51"/>
    </location>
</feature>
<dbReference type="OrthoDB" id="9807115at2"/>
<feature type="transmembrane region" description="Helical" evidence="9">
    <location>
        <begin position="239"/>
        <end position="260"/>
    </location>
</feature>
<dbReference type="Pfam" id="PF02653">
    <property type="entry name" value="BPD_transp_2"/>
    <property type="match status" value="1"/>
</dbReference>
<protein>
    <submittedName>
        <fullName evidence="10">Branched-chain amino acid ABC transporter permease</fullName>
    </submittedName>
</protein>
<feature type="transmembrane region" description="Helical" evidence="9">
    <location>
        <begin position="58"/>
        <end position="76"/>
    </location>
</feature>
<keyword evidence="11" id="KW-1185">Reference proteome</keyword>
<feature type="transmembrane region" description="Helical" evidence="9">
    <location>
        <begin position="82"/>
        <end position="104"/>
    </location>
</feature>
<keyword evidence="5" id="KW-0029">Amino-acid transport</keyword>
<dbReference type="InterPro" id="IPR052157">
    <property type="entry name" value="BCAA_transport_permease"/>
</dbReference>
<sequence length="311" mass="33546">MWLPTRLRPAIGPTAPAGPDIGEIMFGLFYQILATFSFLVLSTTGLAIIFGVMNIINFAHASFIMLGAVVTVYLVSAANLSVFLAIPLAALIAAAVGAFLEMTLIRRLYNRKLDCLLATWAINIIIVQAVFLWLGTSQPGIDQPFGSFTVGDAAYNYYELFLFGCAALVLVAVFLLFRFTRFGLNVRAAMQNRDMAEGLGTNTTAMYLKTFALGAGLAGLTGALYAPLMPVSPYFGDRFLWRAFTVLIVGGADPLIGPLMSSVALGSVYGGLTWLWDSVAGSIGILLITMIFIRVLPQGFTGLWDILRAKK</sequence>
<comment type="similarity">
    <text evidence="8">Belongs to the binding-protein-dependent transport system permease family. LivHM subfamily.</text>
</comment>
<dbReference type="PANTHER" id="PTHR11795:SF447">
    <property type="entry name" value="ABC TRANSPORTER PERMEASE PROTEIN"/>
    <property type="match status" value="1"/>
</dbReference>
<evidence type="ECO:0000256" key="2">
    <source>
        <dbReference type="ARBA" id="ARBA00022448"/>
    </source>
</evidence>
<dbReference type="PANTHER" id="PTHR11795">
    <property type="entry name" value="BRANCHED-CHAIN AMINO ACID TRANSPORT SYSTEM PERMEASE PROTEIN LIVH"/>
    <property type="match status" value="1"/>
</dbReference>
<dbReference type="InterPro" id="IPR001851">
    <property type="entry name" value="ABC_transp_permease"/>
</dbReference>
<evidence type="ECO:0000313" key="11">
    <source>
        <dbReference type="Proteomes" id="UP000245252"/>
    </source>
</evidence>
<comment type="caution">
    <text evidence="10">The sequence shown here is derived from an EMBL/GenBank/DDBJ whole genome shotgun (WGS) entry which is preliminary data.</text>
</comment>
<dbReference type="CDD" id="cd06582">
    <property type="entry name" value="TM_PBP1_LivH_like"/>
    <property type="match status" value="1"/>
</dbReference>
<accession>A0A2U2DJA6</accession>
<keyword evidence="6 9" id="KW-1133">Transmembrane helix</keyword>
<keyword evidence="4 9" id="KW-0812">Transmembrane</keyword>
<dbReference type="EMBL" id="QFBC01000016">
    <property type="protein sequence ID" value="PWE53384.1"/>
    <property type="molecule type" value="Genomic_DNA"/>
</dbReference>
<dbReference type="AlphaFoldDB" id="A0A2U2DJA6"/>